<dbReference type="AlphaFoldDB" id="A0AAV2GZT5"/>
<evidence type="ECO:0000313" key="2">
    <source>
        <dbReference type="EMBL" id="CAL1526925.1"/>
    </source>
</evidence>
<proteinExistence type="predicted"/>
<protein>
    <submittedName>
        <fullName evidence="2">Uncharacterized protein</fullName>
    </submittedName>
</protein>
<name>A0AAV2GZT5_LYMST</name>
<keyword evidence="3" id="KW-1185">Reference proteome</keyword>
<dbReference type="EMBL" id="CAXITT010000010">
    <property type="protein sequence ID" value="CAL1526925.1"/>
    <property type="molecule type" value="Genomic_DNA"/>
</dbReference>
<evidence type="ECO:0000313" key="3">
    <source>
        <dbReference type="Proteomes" id="UP001497497"/>
    </source>
</evidence>
<organism evidence="2 3">
    <name type="scientific">Lymnaea stagnalis</name>
    <name type="common">Great pond snail</name>
    <name type="synonym">Helix stagnalis</name>
    <dbReference type="NCBI Taxonomy" id="6523"/>
    <lineage>
        <taxon>Eukaryota</taxon>
        <taxon>Metazoa</taxon>
        <taxon>Spiralia</taxon>
        <taxon>Lophotrochozoa</taxon>
        <taxon>Mollusca</taxon>
        <taxon>Gastropoda</taxon>
        <taxon>Heterobranchia</taxon>
        <taxon>Euthyneura</taxon>
        <taxon>Panpulmonata</taxon>
        <taxon>Hygrophila</taxon>
        <taxon>Lymnaeoidea</taxon>
        <taxon>Lymnaeidae</taxon>
        <taxon>Lymnaea</taxon>
    </lineage>
</organism>
<reference evidence="2 3" key="1">
    <citation type="submission" date="2024-04" db="EMBL/GenBank/DDBJ databases">
        <authorList>
            <consortium name="Genoscope - CEA"/>
            <person name="William W."/>
        </authorList>
    </citation>
    <scope>NUCLEOTIDE SEQUENCE [LARGE SCALE GENOMIC DNA]</scope>
</reference>
<comment type="caution">
    <text evidence="2">The sequence shown here is derived from an EMBL/GenBank/DDBJ whole genome shotgun (WGS) entry which is preliminary data.</text>
</comment>
<dbReference type="SUPFAM" id="SSF48452">
    <property type="entry name" value="TPR-like"/>
    <property type="match status" value="1"/>
</dbReference>
<feature type="non-terminal residue" evidence="2">
    <location>
        <position position="1"/>
    </location>
</feature>
<dbReference type="Gene3D" id="1.25.40.10">
    <property type="entry name" value="Tetratricopeptide repeat domain"/>
    <property type="match status" value="1"/>
</dbReference>
<sequence length="236" mass="26884">EQDSRYGFKNQAPRQNSRGRQSNTGSNRGLRGRTQSNRKSFSIIRCPVQVLPLSRDDSLVLQAIDCYKQALEISYDNNNPARYNLGLILRSCGDMQGAIMQFNKIIRLTSGSGIKREKRKENPEYLITVTCAYEQAGLCLLDLAKQDGTEKEEMEKNTKDGEKKLMQAVGLAATLSNLDPEMKNHYKVVWNAFRTLETKYEGADDSPEIIKKYLELLKLTSRFEKIPGVIDKLRRL</sequence>
<evidence type="ECO:0000256" key="1">
    <source>
        <dbReference type="SAM" id="MobiDB-lite"/>
    </source>
</evidence>
<dbReference type="InterPro" id="IPR011990">
    <property type="entry name" value="TPR-like_helical_dom_sf"/>
</dbReference>
<accession>A0AAV2GZT5</accession>
<feature type="non-terminal residue" evidence="2">
    <location>
        <position position="236"/>
    </location>
</feature>
<gene>
    <name evidence="2" type="ORF">GSLYS_00001102001</name>
</gene>
<feature type="compositionally biased region" description="Polar residues" evidence="1">
    <location>
        <begin position="12"/>
        <end position="36"/>
    </location>
</feature>
<dbReference type="Proteomes" id="UP001497497">
    <property type="component" value="Unassembled WGS sequence"/>
</dbReference>
<feature type="region of interest" description="Disordered" evidence="1">
    <location>
        <begin position="1"/>
        <end position="36"/>
    </location>
</feature>